<feature type="compositionally biased region" description="Pro residues" evidence="1">
    <location>
        <begin position="436"/>
        <end position="446"/>
    </location>
</feature>
<organism evidence="3 4">
    <name type="scientific">Hymenobacter gummosus</name>
    <dbReference type="NCBI Taxonomy" id="1776032"/>
    <lineage>
        <taxon>Bacteria</taxon>
        <taxon>Pseudomonadati</taxon>
        <taxon>Bacteroidota</taxon>
        <taxon>Cytophagia</taxon>
        <taxon>Cytophagales</taxon>
        <taxon>Hymenobacteraceae</taxon>
        <taxon>Hymenobacter</taxon>
    </lineage>
</organism>
<evidence type="ECO:0000256" key="1">
    <source>
        <dbReference type="SAM" id="MobiDB-lite"/>
    </source>
</evidence>
<dbReference type="GO" id="GO:0046677">
    <property type="term" value="P:response to antibiotic"/>
    <property type="evidence" value="ECO:0007669"/>
    <property type="project" value="InterPro"/>
</dbReference>
<dbReference type="Gene3D" id="2.60.40.1120">
    <property type="entry name" value="Carboxypeptidase-like, regulatory domain"/>
    <property type="match status" value="1"/>
</dbReference>
<dbReference type="SUPFAM" id="SSF49464">
    <property type="entry name" value="Carboxypeptidase regulatory domain-like"/>
    <property type="match status" value="1"/>
</dbReference>
<evidence type="ECO:0008006" key="5">
    <source>
        <dbReference type="Google" id="ProtNLM"/>
    </source>
</evidence>
<dbReference type="Pfam" id="PF13715">
    <property type="entry name" value="CarbopepD_reg_2"/>
    <property type="match status" value="1"/>
</dbReference>
<dbReference type="AlphaFoldDB" id="A0A431U2G5"/>
<dbReference type="PANTHER" id="PTHR31299:SF0">
    <property type="entry name" value="ESTERASE, PUTATIVE (AFU_ORTHOLOGUE AFUA_1G05850)-RELATED"/>
    <property type="match status" value="1"/>
</dbReference>
<feature type="compositionally biased region" description="Low complexity" evidence="1">
    <location>
        <begin position="426"/>
        <end position="435"/>
    </location>
</feature>
<sequence length="856" mass="93816">MFSRLFCLGCVLGLLSWFGAASHAQQLPAGVLPAHPVRSISPADEDFTDLAFLPAEIGAARVVMLGEPTHGEGSVTEAKIRLLRFLQRRMGFTTVAFESGFYEVGQAQRLIEAGTPVREALAGSLFPIWTGTQEFQAIQPLLGSGGLRVAGFDNQLSGEFQGELLEELEAFLQPEKGAQAISYDYLDECISAMGEMGLFPPTHQPALFNAQLNKARRLLEKVAGGPQAARRERAAFWLQTLRSLQALAHDYAQHDNAAKDSASFRAADSNPRDAQMADNLLWYLRQHPQEKVVCWGALPHFANRVEAFDNAELRAYQPMGRAVKAALGPDAVYVLGTLAGGGSHRFGGRGPEQLIPPPAAGSLEAELLSRPGEYQFVSLKHDAPGRVLTTYAFEYRPLSGPWSEVVDGFLFLRNCQPPHPVQLAAAPETAPAATPAAPPTSPARPLPGPVLRPRGPAGSAVLTLSGTIIDRRSGQPVPFATVALPAEGKGAVADAQGRFQLAVPRGATVQVSSIGYETVTLPAAAVTGRVQLTPAAYALGPVRVTAQSQDPRRILKKVIAALPTNYETQDYTAQLYTRRRLIRFDTLRFAVEYVSQIFEPAGFRSWDGGFLMLGPQQTHQVQQKHVLQRSARPLRSDELMQGGHGFFSVSTDPVRISPLFRRRALSRYQLRLDSIEQHGGETYYRLRFEAKRPNHRTTGSYLTSGYAGTLLIRQQDYAVVRYEARWQYDTVQHNAVARKYHGRPGLVAQLYNEVYSASWQTHTVEYQRGANGRYHALSSLGQALTQGHVLGGAAFYDQKSCEQYLTPLPAGSPHPDHKLQPELEAGELQQLTKVPERPEFWDAYQRPVPAAAPTTP</sequence>
<dbReference type="Gene3D" id="1.20.1440.30">
    <property type="entry name" value="Biosynthetic Protein domain"/>
    <property type="match status" value="1"/>
</dbReference>
<dbReference type="InterPro" id="IPR007815">
    <property type="entry name" value="Emycin_Estase"/>
</dbReference>
<gene>
    <name evidence="3" type="ORF">EJV47_11990</name>
</gene>
<dbReference type="Gene3D" id="3.40.1660.10">
    <property type="entry name" value="EreA-like (biosynthetic domain)"/>
    <property type="match status" value="1"/>
</dbReference>
<feature type="chain" id="PRO_5019323427" description="Erythromycin esterase family protein" evidence="2">
    <location>
        <begin position="24"/>
        <end position="856"/>
    </location>
</feature>
<proteinExistence type="predicted"/>
<dbReference type="RefSeq" id="WP_126693400.1">
    <property type="nucleotide sequence ID" value="NZ_RXOF01000006.1"/>
</dbReference>
<feature type="signal peptide" evidence="2">
    <location>
        <begin position="1"/>
        <end position="23"/>
    </location>
</feature>
<keyword evidence="2" id="KW-0732">Signal</keyword>
<dbReference type="InterPro" id="IPR052036">
    <property type="entry name" value="Hydrolase/PRTase-associated"/>
</dbReference>
<dbReference type="Pfam" id="PF05139">
    <property type="entry name" value="Erythro_esteras"/>
    <property type="match status" value="1"/>
</dbReference>
<dbReference type="PANTHER" id="PTHR31299">
    <property type="entry name" value="ESTERASE, PUTATIVE (AFU_ORTHOLOGUE AFUA_1G05850)-RELATED"/>
    <property type="match status" value="1"/>
</dbReference>
<name>A0A431U2G5_9BACT</name>
<feature type="region of interest" description="Disordered" evidence="1">
    <location>
        <begin position="426"/>
        <end position="446"/>
    </location>
</feature>
<comment type="caution">
    <text evidence="3">The sequence shown here is derived from an EMBL/GenBank/DDBJ whole genome shotgun (WGS) entry which is preliminary data.</text>
</comment>
<protein>
    <recommendedName>
        <fullName evidence="5">Erythromycin esterase family protein</fullName>
    </recommendedName>
</protein>
<dbReference type="InterPro" id="IPR008969">
    <property type="entry name" value="CarboxyPept-like_regulatory"/>
</dbReference>
<dbReference type="Gene3D" id="3.30.1870.10">
    <property type="entry name" value="EreA-like, domain 2"/>
    <property type="match status" value="1"/>
</dbReference>
<feature type="region of interest" description="Disordered" evidence="1">
    <location>
        <begin position="836"/>
        <end position="856"/>
    </location>
</feature>
<evidence type="ECO:0000256" key="2">
    <source>
        <dbReference type="SAM" id="SignalP"/>
    </source>
</evidence>
<dbReference type="CDD" id="cd14728">
    <property type="entry name" value="Ere-like"/>
    <property type="match status" value="1"/>
</dbReference>
<evidence type="ECO:0000313" key="3">
    <source>
        <dbReference type="EMBL" id="RTQ49541.1"/>
    </source>
</evidence>
<evidence type="ECO:0000313" key="4">
    <source>
        <dbReference type="Proteomes" id="UP000282184"/>
    </source>
</evidence>
<dbReference type="EMBL" id="RXOF01000006">
    <property type="protein sequence ID" value="RTQ49541.1"/>
    <property type="molecule type" value="Genomic_DNA"/>
</dbReference>
<dbReference type="OrthoDB" id="9810066at2"/>
<reference evidence="3 4" key="1">
    <citation type="submission" date="2018-12" db="EMBL/GenBank/DDBJ databases">
        <title>Hymenobacter gummosus sp. nov., isolated from a spring.</title>
        <authorList>
            <person name="Nie L."/>
        </authorList>
    </citation>
    <scope>NUCLEOTIDE SEQUENCE [LARGE SCALE GENOMIC DNA]</scope>
    <source>
        <strain evidence="3 4">KCTC 52166</strain>
    </source>
</reference>
<accession>A0A431U2G5</accession>
<keyword evidence="4" id="KW-1185">Reference proteome</keyword>
<dbReference type="Proteomes" id="UP000282184">
    <property type="component" value="Unassembled WGS sequence"/>
</dbReference>
<dbReference type="SUPFAM" id="SSF159501">
    <property type="entry name" value="EreA/ChaN-like"/>
    <property type="match status" value="1"/>
</dbReference>